<evidence type="ECO:0000259" key="2">
    <source>
        <dbReference type="PROSITE" id="PS50937"/>
    </source>
</evidence>
<organism evidence="3 4">
    <name type="scientific">Paenibacillus montaniterrae</name>
    <dbReference type="NCBI Taxonomy" id="429341"/>
    <lineage>
        <taxon>Bacteria</taxon>
        <taxon>Bacillati</taxon>
        <taxon>Bacillota</taxon>
        <taxon>Bacilli</taxon>
        <taxon>Bacillales</taxon>
        <taxon>Paenibacillaceae</taxon>
        <taxon>Paenibacillus</taxon>
    </lineage>
</organism>
<accession>A0A919YMD3</accession>
<dbReference type="AlphaFoldDB" id="A0A919YMD3"/>
<keyword evidence="1" id="KW-0238">DNA-binding</keyword>
<proteinExistence type="predicted"/>
<dbReference type="Pfam" id="PF13411">
    <property type="entry name" value="MerR_1"/>
    <property type="match status" value="1"/>
</dbReference>
<dbReference type="InterPro" id="IPR000551">
    <property type="entry name" value="MerR-type_HTH_dom"/>
</dbReference>
<evidence type="ECO:0000256" key="1">
    <source>
        <dbReference type="ARBA" id="ARBA00023125"/>
    </source>
</evidence>
<dbReference type="Gene3D" id="1.10.1660.10">
    <property type="match status" value="1"/>
</dbReference>
<keyword evidence="4" id="KW-1185">Reference proteome</keyword>
<dbReference type="InterPro" id="IPR009061">
    <property type="entry name" value="DNA-bd_dom_put_sf"/>
</dbReference>
<protein>
    <submittedName>
        <fullName evidence="3">MerR family transcriptional regulator</fullName>
    </submittedName>
</protein>
<dbReference type="PANTHER" id="PTHR30204">
    <property type="entry name" value="REDOX-CYCLING DRUG-SENSING TRANSCRIPTIONAL ACTIVATOR SOXR"/>
    <property type="match status" value="1"/>
</dbReference>
<dbReference type="GO" id="GO:0003700">
    <property type="term" value="F:DNA-binding transcription factor activity"/>
    <property type="evidence" value="ECO:0007669"/>
    <property type="project" value="InterPro"/>
</dbReference>
<dbReference type="InterPro" id="IPR047057">
    <property type="entry name" value="MerR_fam"/>
</dbReference>
<dbReference type="GO" id="GO:0003677">
    <property type="term" value="F:DNA binding"/>
    <property type="evidence" value="ECO:0007669"/>
    <property type="project" value="UniProtKB-KW"/>
</dbReference>
<reference evidence="3" key="1">
    <citation type="submission" date="2021-03" db="EMBL/GenBank/DDBJ databases">
        <title>Antimicrobial resistance genes in bacteria isolated from Japanese honey, and their potential for conferring macrolide and lincosamide resistance in the American foulbrood pathogen Paenibacillus larvae.</title>
        <authorList>
            <person name="Okamoto M."/>
            <person name="Kumagai M."/>
            <person name="Kanamori H."/>
            <person name="Takamatsu D."/>
        </authorList>
    </citation>
    <scope>NUCLEOTIDE SEQUENCE</scope>
    <source>
        <strain evidence="3">J40TS1</strain>
    </source>
</reference>
<dbReference type="PANTHER" id="PTHR30204:SF90">
    <property type="entry name" value="HTH-TYPE TRANSCRIPTIONAL ACTIVATOR MTA"/>
    <property type="match status" value="1"/>
</dbReference>
<gene>
    <name evidence="3" type="ORF">J40TS1_17820</name>
</gene>
<dbReference type="CDD" id="cd01106">
    <property type="entry name" value="HTH_TipAL-Mta"/>
    <property type="match status" value="1"/>
</dbReference>
<sequence length="212" mass="24574">MYTVREVAKLAHTTVKTLHHYHKTGLLIPEQTSEAGYRLYGKKDLERLQQILFYKALDFPLKSVKSLLDGHIDRENTLLQQKLLLEQKIAHFKELITTINTTIESAKQGVDLEMETMFKGFASEEEWQQALKEQNEHLRKEYDVDLLQQPIDVAALNDSALEAQSFNEDMIRFLQEGFSANTPLEQWQVGYAYFLNKVAVYYSAGKNYHSNL</sequence>
<dbReference type="EMBL" id="BOSE01000002">
    <property type="protein sequence ID" value="GIP16140.1"/>
    <property type="molecule type" value="Genomic_DNA"/>
</dbReference>
<dbReference type="SMART" id="SM00422">
    <property type="entry name" value="HTH_MERR"/>
    <property type="match status" value="1"/>
</dbReference>
<evidence type="ECO:0000313" key="4">
    <source>
        <dbReference type="Proteomes" id="UP000683139"/>
    </source>
</evidence>
<dbReference type="SUPFAM" id="SSF46955">
    <property type="entry name" value="Putative DNA-binding domain"/>
    <property type="match status" value="1"/>
</dbReference>
<dbReference type="PROSITE" id="PS50937">
    <property type="entry name" value="HTH_MERR_2"/>
    <property type="match status" value="1"/>
</dbReference>
<dbReference type="Proteomes" id="UP000683139">
    <property type="component" value="Unassembled WGS sequence"/>
</dbReference>
<comment type="caution">
    <text evidence="3">The sequence shown here is derived from an EMBL/GenBank/DDBJ whole genome shotgun (WGS) entry which is preliminary data.</text>
</comment>
<feature type="domain" description="HTH merR-type" evidence="2">
    <location>
        <begin position="1"/>
        <end position="70"/>
    </location>
</feature>
<name>A0A919YMD3_9BACL</name>
<evidence type="ECO:0000313" key="3">
    <source>
        <dbReference type="EMBL" id="GIP16140.1"/>
    </source>
</evidence>
<dbReference type="RefSeq" id="WP_213514368.1">
    <property type="nucleotide sequence ID" value="NZ_BOSE01000002.1"/>
</dbReference>